<sequence>MIQEYLNQEFWNNSMQDYLQAFAFILLGILVIKAFKRTLFKKIKRLTEKTDNSFDDYLFEIIEKFVLPAIYISIVFWGIQMLTLTEKIAYAISTGHKVVLTYFFIRIIASFIIMALRTYVRRQENGEEKVKQIGGIIIIVNVLIWSMGILFLFDNMGYDVTAIVTGLGIGGIAVALAAQNILGDLFNYFVIFFDRPIEIGDFVVVDDKNGIVEKIGIKTTRIKTLSGEELVVANSDLTGSRIHNYKKMQRRRILFGVGVTYETPVGKLKQIPDLLREIVEKQHPVTFDRAHFKGFGDSSLDFEIVYYIEDAAYNTYMDIQQQINFEIFEKFSAMDVSIAFPTRTLYVRNENDQKFNIETYGKQFQTSEKSNT</sequence>
<dbReference type="PANTHER" id="PTHR30566">
    <property type="entry name" value="YNAI-RELATED MECHANOSENSITIVE ION CHANNEL"/>
    <property type="match status" value="1"/>
</dbReference>
<organism evidence="11 12">
    <name type="scientific">Cyclobacterium lianum</name>
    <dbReference type="NCBI Taxonomy" id="388280"/>
    <lineage>
        <taxon>Bacteria</taxon>
        <taxon>Pseudomonadati</taxon>
        <taxon>Bacteroidota</taxon>
        <taxon>Cytophagia</taxon>
        <taxon>Cytophagales</taxon>
        <taxon>Cyclobacteriaceae</taxon>
        <taxon>Cyclobacterium</taxon>
    </lineage>
</organism>
<evidence type="ECO:0000256" key="5">
    <source>
        <dbReference type="ARBA" id="ARBA00022989"/>
    </source>
</evidence>
<evidence type="ECO:0000256" key="4">
    <source>
        <dbReference type="ARBA" id="ARBA00022692"/>
    </source>
</evidence>
<keyword evidence="12" id="KW-1185">Reference proteome</keyword>
<proteinExistence type="inferred from homology"/>
<name>A0A1M7NGY3_9BACT</name>
<dbReference type="InterPro" id="IPR011066">
    <property type="entry name" value="MscS_channel_C_sf"/>
</dbReference>
<dbReference type="GO" id="GO:0005886">
    <property type="term" value="C:plasma membrane"/>
    <property type="evidence" value="ECO:0007669"/>
    <property type="project" value="UniProtKB-SubCell"/>
</dbReference>
<feature type="transmembrane region" description="Helical" evidence="7">
    <location>
        <begin position="18"/>
        <end position="36"/>
    </location>
</feature>
<dbReference type="Pfam" id="PF21088">
    <property type="entry name" value="MS_channel_1st"/>
    <property type="match status" value="1"/>
</dbReference>
<feature type="domain" description="Mechanosensitive ion channel MscS" evidence="8">
    <location>
        <begin position="180"/>
        <end position="247"/>
    </location>
</feature>
<accession>A0A1M7NGY3</accession>
<feature type="transmembrane region" description="Helical" evidence="7">
    <location>
        <begin position="132"/>
        <end position="153"/>
    </location>
</feature>
<dbReference type="RefSeq" id="WP_073094527.1">
    <property type="nucleotide sequence ID" value="NZ_FRCY01000005.1"/>
</dbReference>
<dbReference type="SUPFAM" id="SSF82861">
    <property type="entry name" value="Mechanosensitive channel protein MscS (YggB), transmembrane region"/>
    <property type="match status" value="1"/>
</dbReference>
<dbReference type="Pfam" id="PF21082">
    <property type="entry name" value="MS_channel_3rd"/>
    <property type="match status" value="1"/>
</dbReference>
<dbReference type="Gene3D" id="2.30.30.60">
    <property type="match status" value="1"/>
</dbReference>
<dbReference type="InterPro" id="IPR049278">
    <property type="entry name" value="MS_channel_C"/>
</dbReference>
<protein>
    <submittedName>
        <fullName evidence="11">Mechanosensitive ion channel</fullName>
    </submittedName>
</protein>
<keyword evidence="4 7" id="KW-0812">Transmembrane</keyword>
<keyword evidence="5 7" id="KW-1133">Transmembrane helix</keyword>
<dbReference type="AlphaFoldDB" id="A0A1M7NGY3"/>
<dbReference type="InterPro" id="IPR049142">
    <property type="entry name" value="MS_channel_1st"/>
</dbReference>
<reference evidence="11 12" key="1">
    <citation type="submission" date="2016-11" db="EMBL/GenBank/DDBJ databases">
        <authorList>
            <person name="Jaros S."/>
            <person name="Januszkiewicz K."/>
            <person name="Wedrychowicz H."/>
        </authorList>
    </citation>
    <scope>NUCLEOTIDE SEQUENCE [LARGE SCALE GENOMIC DNA]</scope>
    <source>
        <strain evidence="11 12">CGMCC 1.6102</strain>
    </source>
</reference>
<evidence type="ECO:0000259" key="8">
    <source>
        <dbReference type="Pfam" id="PF00924"/>
    </source>
</evidence>
<dbReference type="Proteomes" id="UP000184513">
    <property type="component" value="Unassembled WGS sequence"/>
</dbReference>
<feature type="transmembrane region" description="Helical" evidence="7">
    <location>
        <begin position="159"/>
        <end position="178"/>
    </location>
</feature>
<evidence type="ECO:0000256" key="7">
    <source>
        <dbReference type="SAM" id="Phobius"/>
    </source>
</evidence>
<feature type="domain" description="Mechanosensitive ion channel MscS C-terminal" evidence="9">
    <location>
        <begin position="255"/>
        <end position="338"/>
    </location>
</feature>
<feature type="domain" description="Mechanosensitive ion channel transmembrane helices 2/3" evidence="10">
    <location>
        <begin position="139"/>
        <end position="179"/>
    </location>
</feature>
<dbReference type="PANTHER" id="PTHR30566:SF25">
    <property type="entry name" value="INNER MEMBRANE PROTEIN"/>
    <property type="match status" value="1"/>
</dbReference>
<evidence type="ECO:0000256" key="3">
    <source>
        <dbReference type="ARBA" id="ARBA00022475"/>
    </source>
</evidence>
<dbReference type="SUPFAM" id="SSF50182">
    <property type="entry name" value="Sm-like ribonucleoproteins"/>
    <property type="match status" value="1"/>
</dbReference>
<keyword evidence="3" id="KW-1003">Cell membrane</keyword>
<feature type="transmembrane region" description="Helical" evidence="7">
    <location>
        <begin position="57"/>
        <end position="79"/>
    </location>
</feature>
<evidence type="ECO:0000313" key="12">
    <source>
        <dbReference type="Proteomes" id="UP000184513"/>
    </source>
</evidence>
<dbReference type="GO" id="GO:0008381">
    <property type="term" value="F:mechanosensitive monoatomic ion channel activity"/>
    <property type="evidence" value="ECO:0007669"/>
    <property type="project" value="UniProtKB-ARBA"/>
</dbReference>
<dbReference type="InterPro" id="IPR023408">
    <property type="entry name" value="MscS_beta-dom_sf"/>
</dbReference>
<evidence type="ECO:0000313" key="11">
    <source>
        <dbReference type="EMBL" id="SHN02723.1"/>
    </source>
</evidence>
<evidence type="ECO:0000259" key="9">
    <source>
        <dbReference type="Pfam" id="PF21082"/>
    </source>
</evidence>
<evidence type="ECO:0000256" key="1">
    <source>
        <dbReference type="ARBA" id="ARBA00004651"/>
    </source>
</evidence>
<dbReference type="InterPro" id="IPR010920">
    <property type="entry name" value="LSM_dom_sf"/>
</dbReference>
<evidence type="ECO:0000259" key="10">
    <source>
        <dbReference type="Pfam" id="PF21088"/>
    </source>
</evidence>
<keyword evidence="6 7" id="KW-0472">Membrane</keyword>
<feature type="transmembrane region" description="Helical" evidence="7">
    <location>
        <begin position="99"/>
        <end position="120"/>
    </location>
</feature>
<dbReference type="SUPFAM" id="SSF82689">
    <property type="entry name" value="Mechanosensitive channel protein MscS (YggB), C-terminal domain"/>
    <property type="match status" value="1"/>
</dbReference>
<dbReference type="Pfam" id="PF00924">
    <property type="entry name" value="MS_channel_2nd"/>
    <property type="match status" value="1"/>
</dbReference>
<comment type="subcellular location">
    <subcellularLocation>
        <location evidence="1">Cell membrane</location>
        <topology evidence="1">Multi-pass membrane protein</topology>
    </subcellularLocation>
</comment>
<dbReference type="InterPro" id="IPR006685">
    <property type="entry name" value="MscS_channel_2nd"/>
</dbReference>
<evidence type="ECO:0000256" key="2">
    <source>
        <dbReference type="ARBA" id="ARBA00008017"/>
    </source>
</evidence>
<dbReference type="STRING" id="388280.SAMN04488057_105300"/>
<dbReference type="EMBL" id="FRCY01000005">
    <property type="protein sequence ID" value="SHN02723.1"/>
    <property type="molecule type" value="Genomic_DNA"/>
</dbReference>
<comment type="similarity">
    <text evidence="2">Belongs to the MscS (TC 1.A.23) family.</text>
</comment>
<dbReference type="Gene3D" id="3.30.70.100">
    <property type="match status" value="1"/>
</dbReference>
<dbReference type="Gene3D" id="1.10.287.1260">
    <property type="match status" value="1"/>
</dbReference>
<gene>
    <name evidence="11" type="ORF">SAMN04488057_105300</name>
</gene>
<dbReference type="OrthoDB" id="9809206at2"/>
<dbReference type="InterPro" id="IPR011014">
    <property type="entry name" value="MscS_channel_TM-2"/>
</dbReference>
<evidence type="ECO:0000256" key="6">
    <source>
        <dbReference type="ARBA" id="ARBA00023136"/>
    </source>
</evidence>